<proteinExistence type="predicted"/>
<organism evidence="1 2">
    <name type="scientific">Zooshikella harenae</name>
    <dbReference type="NCBI Taxonomy" id="2827238"/>
    <lineage>
        <taxon>Bacteria</taxon>
        <taxon>Pseudomonadati</taxon>
        <taxon>Pseudomonadota</taxon>
        <taxon>Gammaproteobacteria</taxon>
        <taxon>Oceanospirillales</taxon>
        <taxon>Zooshikellaceae</taxon>
        <taxon>Zooshikella</taxon>
    </lineage>
</organism>
<evidence type="ECO:0000313" key="1">
    <source>
        <dbReference type="EMBL" id="MBU2713050.1"/>
    </source>
</evidence>
<accession>A0ABS5ZGD8</accession>
<dbReference type="Proteomes" id="UP000690515">
    <property type="component" value="Unassembled WGS sequence"/>
</dbReference>
<gene>
    <name evidence="1" type="ORF">KCG35_18440</name>
</gene>
<sequence>MKFILLLFLLSLCYQSLAIAAFIGIKRVRRKSLRDEFQATKIIIR</sequence>
<protein>
    <submittedName>
        <fullName evidence="1">Uncharacterized protein</fullName>
    </submittedName>
</protein>
<keyword evidence="2" id="KW-1185">Reference proteome</keyword>
<evidence type="ECO:0000313" key="2">
    <source>
        <dbReference type="Proteomes" id="UP000690515"/>
    </source>
</evidence>
<comment type="caution">
    <text evidence="1">The sequence shown here is derived from an EMBL/GenBank/DDBJ whole genome shotgun (WGS) entry which is preliminary data.</text>
</comment>
<dbReference type="RefSeq" id="WP_215821272.1">
    <property type="nucleotide sequence ID" value="NZ_JAGSOY010000059.1"/>
</dbReference>
<reference evidence="1 2" key="1">
    <citation type="submission" date="2021-04" db="EMBL/GenBank/DDBJ databases">
        <authorList>
            <person name="Pira H."/>
            <person name="Risdian C."/>
            <person name="Wink J."/>
        </authorList>
    </citation>
    <scope>NUCLEOTIDE SEQUENCE [LARGE SCALE GENOMIC DNA]</scope>
    <source>
        <strain evidence="1 2">WH53</strain>
    </source>
</reference>
<dbReference type="EMBL" id="JAGSOY010000059">
    <property type="protein sequence ID" value="MBU2713050.1"/>
    <property type="molecule type" value="Genomic_DNA"/>
</dbReference>
<name>A0ABS5ZGD8_9GAMM</name>